<evidence type="ECO:0000256" key="3">
    <source>
        <dbReference type="ARBA" id="ARBA00022448"/>
    </source>
</evidence>
<feature type="transmembrane region" description="Helical" evidence="16">
    <location>
        <begin position="100"/>
        <end position="121"/>
    </location>
</feature>
<dbReference type="NCBIfam" id="TIGR02866">
    <property type="entry name" value="CoxB"/>
    <property type="match status" value="1"/>
</dbReference>
<keyword evidence="4" id="KW-0679">Respiratory chain</keyword>
<keyword evidence="8 16" id="KW-1133">Transmembrane helix</keyword>
<evidence type="ECO:0000256" key="5">
    <source>
        <dbReference type="ARBA" id="ARBA00022692"/>
    </source>
</evidence>
<evidence type="ECO:0000259" key="17">
    <source>
        <dbReference type="PROSITE" id="PS50857"/>
    </source>
</evidence>
<dbReference type="EMBL" id="RJKX01000014">
    <property type="protein sequence ID" value="ROP90595.1"/>
    <property type="molecule type" value="Genomic_DNA"/>
</dbReference>
<dbReference type="GO" id="GO:0004129">
    <property type="term" value="F:cytochrome-c oxidase activity"/>
    <property type="evidence" value="ECO:0007669"/>
    <property type="project" value="UniProtKB-EC"/>
</dbReference>
<gene>
    <name evidence="19" type="ORF">EDC65_2447</name>
</gene>
<protein>
    <recommendedName>
        <fullName evidence="13">Cytochrome aa3 subunit 2</fullName>
    </recommendedName>
</protein>
<dbReference type="InterPro" id="IPR014222">
    <property type="entry name" value="Cyt_c_oxidase_su2"/>
</dbReference>
<feature type="domain" description="Cytochrome c" evidence="18">
    <location>
        <begin position="255"/>
        <end position="345"/>
    </location>
</feature>
<keyword evidence="5 16" id="KW-0812">Transmembrane</keyword>
<dbReference type="GO" id="GO:0016491">
    <property type="term" value="F:oxidoreductase activity"/>
    <property type="evidence" value="ECO:0007669"/>
    <property type="project" value="InterPro"/>
</dbReference>
<reference evidence="19 20" key="1">
    <citation type="submission" date="2018-11" db="EMBL/GenBank/DDBJ databases">
        <title>Genomic Encyclopedia of Type Strains, Phase IV (KMG-IV): sequencing the most valuable type-strain genomes for metagenomic binning, comparative biology and taxonomic classification.</title>
        <authorList>
            <person name="Goeker M."/>
        </authorList>
    </citation>
    <scope>NUCLEOTIDE SEQUENCE [LARGE SCALE GENOMIC DNA]</scope>
    <source>
        <strain evidence="19 20">DSM 5900</strain>
    </source>
</reference>
<accession>A0A3N1LN09</accession>
<dbReference type="SUPFAM" id="SSF49503">
    <property type="entry name" value="Cupredoxins"/>
    <property type="match status" value="1"/>
</dbReference>
<keyword evidence="20" id="KW-1185">Reference proteome</keyword>
<feature type="transmembrane region" description="Helical" evidence="16">
    <location>
        <begin position="31"/>
        <end position="51"/>
    </location>
</feature>
<dbReference type="GO" id="GO:0020037">
    <property type="term" value="F:heme binding"/>
    <property type="evidence" value="ECO:0007669"/>
    <property type="project" value="InterPro"/>
</dbReference>
<feature type="transmembrane region" description="Helical" evidence="16">
    <location>
        <begin position="66"/>
        <end position="88"/>
    </location>
</feature>
<evidence type="ECO:0000256" key="14">
    <source>
        <dbReference type="ARBA" id="ARBA00047816"/>
    </source>
</evidence>
<dbReference type="Gene3D" id="2.60.40.420">
    <property type="entry name" value="Cupredoxins - blue copper proteins"/>
    <property type="match status" value="1"/>
</dbReference>
<name>A0A3N1LN09_9PROT</name>
<keyword evidence="10" id="KW-0186">Copper</keyword>
<dbReference type="InterPro" id="IPR001505">
    <property type="entry name" value="Copper_CuA"/>
</dbReference>
<dbReference type="InterPro" id="IPR045187">
    <property type="entry name" value="CcO_II"/>
</dbReference>
<dbReference type="PROSITE" id="PS50857">
    <property type="entry name" value="COX2_CUA"/>
    <property type="match status" value="1"/>
</dbReference>
<keyword evidence="7" id="KW-0249">Electron transport</keyword>
<dbReference type="Pfam" id="PF00116">
    <property type="entry name" value="COX2"/>
    <property type="match status" value="1"/>
</dbReference>
<dbReference type="Proteomes" id="UP000278222">
    <property type="component" value="Unassembled WGS sequence"/>
</dbReference>
<evidence type="ECO:0000256" key="2">
    <source>
        <dbReference type="ARBA" id="ARBA00007866"/>
    </source>
</evidence>
<dbReference type="AlphaFoldDB" id="A0A3N1LN09"/>
<evidence type="ECO:0000256" key="10">
    <source>
        <dbReference type="ARBA" id="ARBA00023008"/>
    </source>
</evidence>
<proteinExistence type="inferred from homology"/>
<evidence type="ECO:0000256" key="11">
    <source>
        <dbReference type="ARBA" id="ARBA00023136"/>
    </source>
</evidence>
<dbReference type="InterPro" id="IPR008972">
    <property type="entry name" value="Cupredoxin"/>
</dbReference>
<comment type="subcellular location">
    <subcellularLocation>
        <location evidence="1">Membrane</location>
        <topology evidence="1">Multi-pass membrane protein</topology>
    </subcellularLocation>
</comment>
<evidence type="ECO:0000256" key="4">
    <source>
        <dbReference type="ARBA" id="ARBA00022660"/>
    </source>
</evidence>
<evidence type="ECO:0000256" key="13">
    <source>
        <dbReference type="ARBA" id="ARBA00031399"/>
    </source>
</evidence>
<evidence type="ECO:0000313" key="19">
    <source>
        <dbReference type="EMBL" id="ROP90595.1"/>
    </source>
</evidence>
<dbReference type="GO" id="GO:0042773">
    <property type="term" value="P:ATP synthesis coupled electron transport"/>
    <property type="evidence" value="ECO:0007669"/>
    <property type="project" value="TreeGrafter"/>
</dbReference>
<dbReference type="PANTHER" id="PTHR22888">
    <property type="entry name" value="CYTOCHROME C OXIDASE, SUBUNIT II"/>
    <property type="match status" value="1"/>
</dbReference>
<evidence type="ECO:0000256" key="1">
    <source>
        <dbReference type="ARBA" id="ARBA00004141"/>
    </source>
</evidence>
<dbReference type="PROSITE" id="PS51007">
    <property type="entry name" value="CYTC"/>
    <property type="match status" value="1"/>
</dbReference>
<sequence>MGFGHRAVSGRAEAGRGGATGNRRLTRAARAGFLLVPAGALLGGCGGPLSALDPAGPAAAATAQLWWWMLGGATLILVGVMALLAYALAGGGRSPSTAALLGGAGIAFPLVVLTALLVFSLRTGEALLPRTGGDAPLRVEAHARQWWWEFVYPDFAGRPLHTAGELHIPAGRAIEVEVMAHDVIHSFWVPRLGGKIDAIPGHRTRIRLGPVAPGTYRGQCAEFCGLQHTFMGFQVIAHTPDAFQARLDALARPPEPARPGAAEFVAACGQCHSADARRPSSGPNLAGVAGRQWLGGGALANDGPDAFARWIAQHPVLKPGSHEPHHGLLEAAAADSIARYLGGLR</sequence>
<keyword evidence="6 15" id="KW-0479">Metal-binding</keyword>
<keyword evidence="9 15" id="KW-0408">Iron</keyword>
<comment type="function">
    <text evidence="12">Subunits I and II form the functional core of the enzyme complex. Electrons originating in cytochrome c are transferred via heme a and Cu(A) to the binuclear center formed by heme a3 and Cu(B).</text>
</comment>
<dbReference type="GO" id="GO:0005507">
    <property type="term" value="F:copper ion binding"/>
    <property type="evidence" value="ECO:0007669"/>
    <property type="project" value="InterPro"/>
</dbReference>
<evidence type="ECO:0000256" key="6">
    <source>
        <dbReference type="ARBA" id="ARBA00022723"/>
    </source>
</evidence>
<comment type="catalytic activity">
    <reaction evidence="14">
        <text>4 Fe(II)-[cytochrome c] + O2 + 8 H(+)(in) = 4 Fe(III)-[cytochrome c] + 2 H2O + 4 H(+)(out)</text>
        <dbReference type="Rhea" id="RHEA:11436"/>
        <dbReference type="Rhea" id="RHEA-COMP:10350"/>
        <dbReference type="Rhea" id="RHEA-COMP:14399"/>
        <dbReference type="ChEBI" id="CHEBI:15377"/>
        <dbReference type="ChEBI" id="CHEBI:15378"/>
        <dbReference type="ChEBI" id="CHEBI:15379"/>
        <dbReference type="ChEBI" id="CHEBI:29033"/>
        <dbReference type="ChEBI" id="CHEBI:29034"/>
        <dbReference type="EC" id="7.1.1.9"/>
    </reaction>
</comment>
<evidence type="ECO:0000313" key="20">
    <source>
        <dbReference type="Proteomes" id="UP000278222"/>
    </source>
</evidence>
<keyword evidence="11 16" id="KW-0472">Membrane</keyword>
<comment type="similarity">
    <text evidence="2">Belongs to the cytochrome c oxidase subunit 2 family.</text>
</comment>
<dbReference type="GO" id="GO:0016020">
    <property type="term" value="C:membrane"/>
    <property type="evidence" value="ECO:0007669"/>
    <property type="project" value="UniProtKB-SubCell"/>
</dbReference>
<feature type="domain" description="Cytochrome oxidase subunit II copper A binding" evidence="17">
    <location>
        <begin position="134"/>
        <end position="249"/>
    </location>
</feature>
<dbReference type="CDD" id="cd04213">
    <property type="entry name" value="CuRO_CcO_Caa3_II"/>
    <property type="match status" value="1"/>
</dbReference>
<comment type="caution">
    <text evidence="19">The sequence shown here is derived from an EMBL/GenBank/DDBJ whole genome shotgun (WGS) entry which is preliminary data.</text>
</comment>
<dbReference type="PANTHER" id="PTHR22888:SF9">
    <property type="entry name" value="CYTOCHROME C OXIDASE SUBUNIT 2"/>
    <property type="match status" value="1"/>
</dbReference>
<keyword evidence="15" id="KW-0349">Heme</keyword>
<dbReference type="RefSeq" id="WP_197735756.1">
    <property type="nucleotide sequence ID" value="NZ_AP019700.1"/>
</dbReference>
<evidence type="ECO:0000256" key="8">
    <source>
        <dbReference type="ARBA" id="ARBA00022989"/>
    </source>
</evidence>
<keyword evidence="3" id="KW-0813">Transport</keyword>
<evidence type="ECO:0000256" key="15">
    <source>
        <dbReference type="PROSITE-ProRule" id="PRU00433"/>
    </source>
</evidence>
<organism evidence="19 20">
    <name type="scientific">Stella humosa</name>
    <dbReference type="NCBI Taxonomy" id="94"/>
    <lineage>
        <taxon>Bacteria</taxon>
        <taxon>Pseudomonadati</taxon>
        <taxon>Pseudomonadota</taxon>
        <taxon>Alphaproteobacteria</taxon>
        <taxon>Rhodospirillales</taxon>
        <taxon>Stellaceae</taxon>
        <taxon>Stella</taxon>
    </lineage>
</organism>
<evidence type="ECO:0000256" key="9">
    <source>
        <dbReference type="ARBA" id="ARBA00023004"/>
    </source>
</evidence>
<dbReference type="InterPro" id="IPR034236">
    <property type="entry name" value="CuRO_CcO_Caa3_II"/>
</dbReference>
<dbReference type="PROSITE" id="PS00078">
    <property type="entry name" value="COX2"/>
    <property type="match status" value="1"/>
</dbReference>
<evidence type="ECO:0000256" key="7">
    <source>
        <dbReference type="ARBA" id="ARBA00022982"/>
    </source>
</evidence>
<dbReference type="InterPro" id="IPR009056">
    <property type="entry name" value="Cyt_c-like_dom"/>
</dbReference>
<dbReference type="InterPro" id="IPR002429">
    <property type="entry name" value="CcO_II-like_C"/>
</dbReference>
<evidence type="ECO:0000259" key="18">
    <source>
        <dbReference type="PROSITE" id="PS51007"/>
    </source>
</evidence>
<evidence type="ECO:0000256" key="16">
    <source>
        <dbReference type="SAM" id="Phobius"/>
    </source>
</evidence>
<evidence type="ECO:0000256" key="12">
    <source>
        <dbReference type="ARBA" id="ARBA00024688"/>
    </source>
</evidence>